<dbReference type="Proteomes" id="UP001236507">
    <property type="component" value="Unassembled WGS sequence"/>
</dbReference>
<dbReference type="RefSeq" id="WP_283344066.1">
    <property type="nucleotide sequence ID" value="NZ_JASHIF010000007.1"/>
</dbReference>
<name>A0ABT6Y609_9BACT</name>
<evidence type="ECO:0000313" key="1">
    <source>
        <dbReference type="EMBL" id="MDI9858994.1"/>
    </source>
</evidence>
<accession>A0ABT6Y609</accession>
<sequence length="147" mass="16161">MKKIILSSLVLLCVACKKDVTPDYTTNFQGSYTQNYDEWGSNLQRAKGTYKFLISKSDENKVKMVLSNTYVVTQGSVVVEQGTKSVSIPDVKCTNETDLTINSIVNSSGQNYMATGTGKLIGKNLKLDLTSNDGKNTINQTFLLTKD</sequence>
<dbReference type="EMBL" id="JASHIF010000007">
    <property type="protein sequence ID" value="MDI9858994.1"/>
    <property type="molecule type" value="Genomic_DNA"/>
</dbReference>
<evidence type="ECO:0000313" key="2">
    <source>
        <dbReference type="Proteomes" id="UP001236507"/>
    </source>
</evidence>
<reference evidence="1 2" key="1">
    <citation type="submission" date="2023-05" db="EMBL/GenBank/DDBJ databases">
        <title>Novel species of genus Flectobacillus isolated from stream in China.</title>
        <authorList>
            <person name="Lu H."/>
        </authorList>
    </citation>
    <scope>NUCLEOTIDE SEQUENCE [LARGE SCALE GENOMIC DNA]</scope>
    <source>
        <strain evidence="1 2">KCTC 42575</strain>
    </source>
</reference>
<protein>
    <recommendedName>
        <fullName evidence="3">Lipoprotein</fullName>
    </recommendedName>
</protein>
<keyword evidence="2" id="KW-1185">Reference proteome</keyword>
<proteinExistence type="predicted"/>
<organism evidence="1 2">
    <name type="scientific">Flectobacillus roseus</name>
    <dbReference type="NCBI Taxonomy" id="502259"/>
    <lineage>
        <taxon>Bacteria</taxon>
        <taxon>Pseudomonadati</taxon>
        <taxon>Bacteroidota</taxon>
        <taxon>Cytophagia</taxon>
        <taxon>Cytophagales</taxon>
        <taxon>Flectobacillaceae</taxon>
        <taxon>Flectobacillus</taxon>
    </lineage>
</organism>
<evidence type="ECO:0008006" key="3">
    <source>
        <dbReference type="Google" id="ProtNLM"/>
    </source>
</evidence>
<gene>
    <name evidence="1" type="ORF">QM524_07230</name>
</gene>
<comment type="caution">
    <text evidence="1">The sequence shown here is derived from an EMBL/GenBank/DDBJ whole genome shotgun (WGS) entry which is preliminary data.</text>
</comment>